<accession>L0RYY6</accession>
<dbReference type="EMBL" id="HF563609">
    <property type="protein sequence ID" value="CCP25439.1"/>
    <property type="molecule type" value="Genomic_DNA"/>
</dbReference>
<protein>
    <submittedName>
        <fullName evidence="1">Uncharacterized protein</fullName>
    </submittedName>
</protein>
<reference evidence="2" key="1">
    <citation type="journal article" date="2013" name="Genome Announc.">
        <title>First genome sequence of a syntrophic acetate-oxidizing bacterium, Tepidanaerobacter acetatoxydans strain Re1.</title>
        <authorList>
            <person name="Manzoor S."/>
            <person name="Bongcam-Rudloff E."/>
            <person name="Schnurer A."/>
            <person name="Muller B."/>
        </authorList>
    </citation>
    <scope>NUCLEOTIDE SEQUENCE [LARGE SCALE GENOMIC DNA]</scope>
    <source>
        <strain evidence="2">Re1</strain>
    </source>
</reference>
<evidence type="ECO:0000313" key="1">
    <source>
        <dbReference type="EMBL" id="CCP25439.1"/>
    </source>
</evidence>
<organism evidence="1 2">
    <name type="scientific">Tepidanaerobacter acetatoxydans (strain DSM 21804 / JCM 16047 / Re1)</name>
    <dbReference type="NCBI Taxonomy" id="1209989"/>
    <lineage>
        <taxon>Bacteria</taxon>
        <taxon>Bacillati</taxon>
        <taxon>Bacillota</taxon>
        <taxon>Clostridia</taxon>
        <taxon>Thermosediminibacterales</taxon>
        <taxon>Tepidanaerobacteraceae</taxon>
        <taxon>Tepidanaerobacter</taxon>
    </lineage>
</organism>
<dbReference type="HOGENOM" id="CLU_2995135_0_0_9"/>
<dbReference type="KEGG" id="tae:TepiRe1_0745"/>
<gene>
    <name evidence="1" type="ordered locus">TEPIRE1_0745</name>
</gene>
<dbReference type="KEGG" id="tep:TepRe1_0686"/>
<proteinExistence type="predicted"/>
<accession>F4LW97</accession>
<dbReference type="Proteomes" id="UP000010802">
    <property type="component" value="Chromosome"/>
</dbReference>
<evidence type="ECO:0000313" key="2">
    <source>
        <dbReference type="Proteomes" id="UP000010802"/>
    </source>
</evidence>
<dbReference type="AlphaFoldDB" id="F4LW97"/>
<sequence>MSPEQTIIIAKTCEDYKKGSTFKYPAEYIMQYRSCKNCSNWQVGRCEKAHDILNALD</sequence>
<name>F4LW97_TEPAE</name>
<keyword evidence="2" id="KW-1185">Reference proteome</keyword>
<dbReference type="RefSeq" id="WP_013777796.1">
    <property type="nucleotide sequence ID" value="NC_015519.1"/>
</dbReference>